<dbReference type="RefSeq" id="WP_378174693.1">
    <property type="nucleotide sequence ID" value="NZ_JBHTCR010000002.1"/>
</dbReference>
<name>A0ABW2LX31_9FLAO</name>
<keyword evidence="5" id="KW-1185">Reference proteome</keyword>
<keyword evidence="1" id="KW-0732">Signal</keyword>
<evidence type="ECO:0000256" key="1">
    <source>
        <dbReference type="SAM" id="SignalP"/>
    </source>
</evidence>
<protein>
    <submittedName>
        <fullName evidence="4">DUF6923 family protein</fullName>
    </submittedName>
</protein>
<accession>A0ABW2LX31</accession>
<proteinExistence type="predicted"/>
<comment type="caution">
    <text evidence="4">The sequence shown here is derived from an EMBL/GenBank/DDBJ whole genome shotgun (WGS) entry which is preliminary data.</text>
</comment>
<dbReference type="InterPro" id="IPR051553">
    <property type="entry name" value="Ran_GTPase-activating"/>
</dbReference>
<dbReference type="PROSITE" id="PS50012">
    <property type="entry name" value="RCC1_3"/>
    <property type="match status" value="1"/>
</dbReference>
<evidence type="ECO:0000259" key="3">
    <source>
        <dbReference type="Pfam" id="PF21959"/>
    </source>
</evidence>
<feature type="domain" description="DUF11" evidence="2">
    <location>
        <begin position="1365"/>
        <end position="1490"/>
    </location>
</feature>
<dbReference type="SUPFAM" id="SSF50985">
    <property type="entry name" value="RCC1/BLIP-II"/>
    <property type="match status" value="1"/>
</dbReference>
<dbReference type="SUPFAM" id="SSF63829">
    <property type="entry name" value="Calcium-dependent phosphotriesterase"/>
    <property type="match status" value="1"/>
</dbReference>
<evidence type="ECO:0000313" key="4">
    <source>
        <dbReference type="EMBL" id="MFC7346076.1"/>
    </source>
</evidence>
<dbReference type="InterPro" id="IPR001434">
    <property type="entry name" value="OmcB-like_DUF11"/>
</dbReference>
<dbReference type="Gene3D" id="2.130.10.30">
    <property type="entry name" value="Regulator of chromosome condensation 1/beta-lactamase-inhibitor protein II"/>
    <property type="match status" value="1"/>
</dbReference>
<dbReference type="InterPro" id="IPR009091">
    <property type="entry name" value="RCC1/BLIP-II"/>
</dbReference>
<reference evidence="5" key="1">
    <citation type="journal article" date="2019" name="Int. J. Syst. Evol. Microbiol.">
        <title>The Global Catalogue of Microorganisms (GCM) 10K type strain sequencing project: providing services to taxonomists for standard genome sequencing and annotation.</title>
        <authorList>
            <consortium name="The Broad Institute Genomics Platform"/>
            <consortium name="The Broad Institute Genome Sequencing Center for Infectious Disease"/>
            <person name="Wu L."/>
            <person name="Ma J."/>
        </authorList>
    </citation>
    <scope>NUCLEOTIDE SEQUENCE [LARGE SCALE GENOMIC DNA]</scope>
    <source>
        <strain evidence="5">CCUG 54781</strain>
    </source>
</reference>
<dbReference type="EMBL" id="JBHTCR010000002">
    <property type="protein sequence ID" value="MFC7346076.1"/>
    <property type="molecule type" value="Genomic_DNA"/>
</dbReference>
<dbReference type="InterPro" id="IPR054215">
    <property type="entry name" value="DUF6923"/>
</dbReference>
<gene>
    <name evidence="4" type="ORF">ACFQO9_05000</name>
</gene>
<dbReference type="Gene3D" id="2.60.40.10">
    <property type="entry name" value="Immunoglobulins"/>
    <property type="match status" value="2"/>
</dbReference>
<dbReference type="InterPro" id="IPR000408">
    <property type="entry name" value="Reg_chr_condens"/>
</dbReference>
<feature type="chain" id="PRO_5046400320" evidence="1">
    <location>
        <begin position="22"/>
        <end position="1613"/>
    </location>
</feature>
<feature type="domain" description="DUF6923" evidence="3">
    <location>
        <begin position="1141"/>
        <end position="1356"/>
    </location>
</feature>
<dbReference type="PANTHER" id="PTHR45982">
    <property type="entry name" value="REGULATOR OF CHROMOSOME CONDENSATION"/>
    <property type="match status" value="1"/>
</dbReference>
<feature type="signal peptide" evidence="1">
    <location>
        <begin position="1"/>
        <end position="21"/>
    </location>
</feature>
<organism evidence="4 5">
    <name type="scientific">Chryseobacterium zhengzhouense</name>
    <dbReference type="NCBI Taxonomy" id="1636086"/>
    <lineage>
        <taxon>Bacteria</taxon>
        <taxon>Pseudomonadati</taxon>
        <taxon>Bacteroidota</taxon>
        <taxon>Flavobacteriia</taxon>
        <taxon>Flavobacteriales</taxon>
        <taxon>Weeksellaceae</taxon>
        <taxon>Chryseobacterium group</taxon>
        <taxon>Chryseobacterium</taxon>
    </lineage>
</organism>
<evidence type="ECO:0000313" key="5">
    <source>
        <dbReference type="Proteomes" id="UP001596550"/>
    </source>
</evidence>
<dbReference type="Pfam" id="PF21959">
    <property type="entry name" value="DUF6923"/>
    <property type="match status" value="1"/>
</dbReference>
<evidence type="ECO:0000259" key="2">
    <source>
        <dbReference type="Pfam" id="PF01345"/>
    </source>
</evidence>
<dbReference type="PANTHER" id="PTHR45982:SF1">
    <property type="entry name" value="REGULATOR OF CHROMOSOME CONDENSATION"/>
    <property type="match status" value="1"/>
</dbReference>
<sequence>MKKRNLFLLLLLFMGNMILYAQCSVNAGGNTTICGTSYTLQGSSSGTTGSPVWTVVSKPPGAPDPVFSNVNSLTPNVTGMTFPGNYVFQITQNCSPSGSVTSQVTITAPGDVATFTAGPDVTNIPATTGVASLNASIPNGYNASWTYYNLNSYEFNGAVVTTNATMTGTTTATPTLTLTKKADHDIDPVYRAVLRITSTINPSCWYEDSAIVRFIPNPNVSYPTSRNFCGSQSTDANSRYYYDPNSASPRFSDNTANASANPAFGTTITMNVISQPSGGNLAYGRIQNGRLYFASNFNQTPGAYVFTLTITNANGIYTTPNLTFNYNGSEPGTLSFVDAAYPEQMALYTAGNSAGAVYCNRAGTTTPITFYFKLNPLDPPTLNSTVTASGIIPAGVAPSIVVNGAGNINRSVTLTPPSGGWRVGTYQFSVIVSNGTCNRSHSYYVHISDGNRPNVEVDNMTVCYPGSGVVSATIPLPDVYKGAVNPSYFQEYGGRYELTAVSKPAGSAIPTFDPVSLRTFTNTSTVISNLNMQGEYIFKIKAIPPPGGDPGFIDKEYACSGTSYEDTFSVFVSTQVGANAGSNQNVTGTTTILNGNNPGVATGTWTVISKPTGASDPVIVDPSLYNSSVTGLTVGAYVFRWSVATGTCISTSDVTITVMPQNYCFSGDCNPNTFLNTGNPNTIEYDNMVSTFHSTMMRDATTGALMVWGERMASNGTSHVLAPTEVNSTNYPALTGDILKFTGGSSSINLAQSVVLTTTGLFAWGGEGVLISNDITSSTTFQKVSIGTFGVNGGAVKADGLPDGVAPTDVKMLFGTYNALALTTCSGEVWVLAQEGRLFGDNASDNLANRALWHRVRTNATTTLNNVVAIRGNGWKTLMALTATGEVYTWGQGTRLGNGTAESARVFATQMTLPAAGTVIPKMIGVSGSSNVRTSTYYILGTNGNVYAMGENSRGQLGDFGTTNSNTWVQVQKSVTAGDYLTNVVWISPNEHDMSTFGSSNAYMAGSINVLTADGRLWAWGANDGIMLGGSTTTMNPTEMPGSIPQTDPYNIGKLNWTDKVIAVETGGHTSMVVKENSKKYGYVGHRINGSMGDGTSVNANENQYNFADTPEIDLCGAPTVTTSVPFTCDTKFYLTQYGSAATDKTILYTLDNTTNPFTKTIIGESPAGMKVNGIGYNTVDNFLYGMRTDAANATHMVKIDANGTFTDLGAVTSLPAGGYNAGGFDNAGNYYIINFDSSNLYRINLSTNTATQITLSRSLKVNDIAFDSTTNLFYGYEQSTGRLVSINTSGVVTNVGSPSALGNVFFGAMYSDSNGDIFGNEDDGSGFYQFNKTTGQATKISESISAFGNDGANCSNAVITFPADLSITKTDGKTTYIPGSATTYTIVVSNNSGAYGVLGATVSDPVPAGIPAANVSYSVPVLTGGATTSITGPQTGALNDVVGLPIGGTITYTVTVNVPLAFTGNLTNTVTVTPPVNSTDPNTSNNTATDINTNGVCYKPGIIAGTALDTKVGITTLNRAGATDADNWPMARKGGWVALESKTKGFVPNRVAFTDADTNPATPDTPVGIAAANFREGMMVYDTTNKCLKVYTMKDGDTSMAWHCVTTQTCPD</sequence>
<dbReference type="Pfam" id="PF01345">
    <property type="entry name" value="DUF11"/>
    <property type="match status" value="1"/>
</dbReference>
<dbReference type="Proteomes" id="UP001596550">
    <property type="component" value="Unassembled WGS sequence"/>
</dbReference>
<dbReference type="InterPro" id="IPR013783">
    <property type="entry name" value="Ig-like_fold"/>
</dbReference>